<dbReference type="GeneID" id="54483878"/>
<accession>A0A6A6W4I8</accession>
<dbReference type="PANTHER" id="PTHR35895">
    <property type="entry name" value="CHROMOSOME 16, WHOLE GENOME SHOTGUN SEQUENCE"/>
    <property type="match status" value="1"/>
</dbReference>
<feature type="transmembrane region" description="Helical" evidence="2">
    <location>
        <begin position="66"/>
        <end position="89"/>
    </location>
</feature>
<dbReference type="InterPro" id="IPR046368">
    <property type="entry name" value="Tag1"/>
</dbReference>
<keyword evidence="2" id="KW-0812">Transmembrane</keyword>
<feature type="region of interest" description="Disordered" evidence="1">
    <location>
        <begin position="1"/>
        <end position="26"/>
    </location>
</feature>
<evidence type="ECO:0000256" key="1">
    <source>
        <dbReference type="SAM" id="MobiDB-lite"/>
    </source>
</evidence>
<dbReference type="EMBL" id="ML996575">
    <property type="protein sequence ID" value="KAF2756477.1"/>
    <property type="molecule type" value="Genomic_DNA"/>
</dbReference>
<protein>
    <submittedName>
        <fullName evidence="3">Uncharacterized protein</fullName>
    </submittedName>
</protein>
<gene>
    <name evidence="3" type="ORF">EJ05DRAFT_466828</name>
</gene>
<evidence type="ECO:0000313" key="3">
    <source>
        <dbReference type="EMBL" id="KAF2756477.1"/>
    </source>
</evidence>
<keyword evidence="4" id="KW-1185">Reference proteome</keyword>
<dbReference type="InterPro" id="IPR022185">
    <property type="entry name" value="DUF3712"/>
</dbReference>
<proteinExistence type="predicted"/>
<sequence length="426" mass="45428">MGRNDYIGAGQFATPGKGKASQHDGIEKDSSSSAQIIGDAGNVSQVKAISRPTKTQVIKKHIGRFWVCYGIGGIVLLAIGLPILFLVIVPKIAQRLVDDADLPIYSVTIRNPKANSVVITLATSLKIPKGLTVHLDPLTLQLYRPEEPTFIPFVEVSLPGYKLRGTTNITLENQLVTIGDIDQFTKFLGNAVANQKFVIAARGKARAHLGALHADVTLDKKVTLDGLDNLKGFSIDSATAVFPPEADGTNLRARLTIPNRSTVSFDLGNETLNINGPNGLILGNATVLDVYVQPGNNTFEATGVLDLATLVGNLQTLITYWAPSLANGNIKLAASGNATIFNGEHIKYYEDILNGLELEGEVPVISLLANSLGNLLGGGMDGIKNLTDYLGLNVTEILGEFDSNLNTSTTSVRSRADPVMRTVDMG</sequence>
<dbReference type="PANTHER" id="PTHR35895:SF2">
    <property type="match status" value="1"/>
</dbReference>
<evidence type="ECO:0000256" key="2">
    <source>
        <dbReference type="SAM" id="Phobius"/>
    </source>
</evidence>
<dbReference type="RefSeq" id="XP_033598928.1">
    <property type="nucleotide sequence ID" value="XM_033742824.1"/>
</dbReference>
<organism evidence="3 4">
    <name type="scientific">Pseudovirgaria hyperparasitica</name>
    <dbReference type="NCBI Taxonomy" id="470096"/>
    <lineage>
        <taxon>Eukaryota</taxon>
        <taxon>Fungi</taxon>
        <taxon>Dikarya</taxon>
        <taxon>Ascomycota</taxon>
        <taxon>Pezizomycotina</taxon>
        <taxon>Dothideomycetes</taxon>
        <taxon>Dothideomycetes incertae sedis</taxon>
        <taxon>Acrospermales</taxon>
        <taxon>Acrospermaceae</taxon>
        <taxon>Pseudovirgaria</taxon>
    </lineage>
</organism>
<dbReference type="OrthoDB" id="10039566at2759"/>
<keyword evidence="2" id="KW-1133">Transmembrane helix</keyword>
<keyword evidence="2" id="KW-0472">Membrane</keyword>
<dbReference type="GO" id="GO:0000329">
    <property type="term" value="C:fungal-type vacuole membrane"/>
    <property type="evidence" value="ECO:0007669"/>
    <property type="project" value="InterPro"/>
</dbReference>
<dbReference type="Pfam" id="PF12505">
    <property type="entry name" value="DUF3712"/>
    <property type="match status" value="1"/>
</dbReference>
<reference evidence="3" key="1">
    <citation type="journal article" date="2020" name="Stud. Mycol.">
        <title>101 Dothideomycetes genomes: a test case for predicting lifestyles and emergence of pathogens.</title>
        <authorList>
            <person name="Haridas S."/>
            <person name="Albert R."/>
            <person name="Binder M."/>
            <person name="Bloem J."/>
            <person name="Labutti K."/>
            <person name="Salamov A."/>
            <person name="Andreopoulos B."/>
            <person name="Baker S."/>
            <person name="Barry K."/>
            <person name="Bills G."/>
            <person name="Bluhm B."/>
            <person name="Cannon C."/>
            <person name="Castanera R."/>
            <person name="Culley D."/>
            <person name="Daum C."/>
            <person name="Ezra D."/>
            <person name="Gonzalez J."/>
            <person name="Henrissat B."/>
            <person name="Kuo A."/>
            <person name="Liang C."/>
            <person name="Lipzen A."/>
            <person name="Lutzoni F."/>
            <person name="Magnuson J."/>
            <person name="Mondo S."/>
            <person name="Nolan M."/>
            <person name="Ohm R."/>
            <person name="Pangilinan J."/>
            <person name="Park H.-J."/>
            <person name="Ramirez L."/>
            <person name="Alfaro M."/>
            <person name="Sun H."/>
            <person name="Tritt A."/>
            <person name="Yoshinaga Y."/>
            <person name="Zwiers L.-H."/>
            <person name="Turgeon B."/>
            <person name="Goodwin S."/>
            <person name="Spatafora J."/>
            <person name="Crous P."/>
            <person name="Grigoriev I."/>
        </authorList>
    </citation>
    <scope>NUCLEOTIDE SEQUENCE</scope>
    <source>
        <strain evidence="3">CBS 121739</strain>
    </source>
</reference>
<dbReference type="AlphaFoldDB" id="A0A6A6W4I8"/>
<evidence type="ECO:0000313" key="4">
    <source>
        <dbReference type="Proteomes" id="UP000799437"/>
    </source>
</evidence>
<name>A0A6A6W4I8_9PEZI</name>
<dbReference type="Proteomes" id="UP000799437">
    <property type="component" value="Unassembled WGS sequence"/>
</dbReference>